<dbReference type="EMBL" id="BQNB010012368">
    <property type="protein sequence ID" value="GJT02686.1"/>
    <property type="molecule type" value="Genomic_DNA"/>
</dbReference>
<protein>
    <submittedName>
        <fullName evidence="3">Uncharacterized protein</fullName>
    </submittedName>
</protein>
<keyword evidence="4" id="KW-1185">Reference proteome</keyword>
<keyword evidence="2" id="KW-0812">Transmembrane</keyword>
<gene>
    <name evidence="3" type="ORF">Tco_0823855</name>
</gene>
<organism evidence="3 4">
    <name type="scientific">Tanacetum coccineum</name>
    <dbReference type="NCBI Taxonomy" id="301880"/>
    <lineage>
        <taxon>Eukaryota</taxon>
        <taxon>Viridiplantae</taxon>
        <taxon>Streptophyta</taxon>
        <taxon>Embryophyta</taxon>
        <taxon>Tracheophyta</taxon>
        <taxon>Spermatophyta</taxon>
        <taxon>Magnoliopsida</taxon>
        <taxon>eudicotyledons</taxon>
        <taxon>Gunneridae</taxon>
        <taxon>Pentapetalae</taxon>
        <taxon>asterids</taxon>
        <taxon>campanulids</taxon>
        <taxon>Asterales</taxon>
        <taxon>Asteraceae</taxon>
        <taxon>Asteroideae</taxon>
        <taxon>Anthemideae</taxon>
        <taxon>Anthemidinae</taxon>
        <taxon>Tanacetum</taxon>
    </lineage>
</organism>
<dbReference type="Proteomes" id="UP001151760">
    <property type="component" value="Unassembled WGS sequence"/>
</dbReference>
<proteinExistence type="predicted"/>
<comment type="caution">
    <text evidence="3">The sequence shown here is derived from an EMBL/GenBank/DDBJ whole genome shotgun (WGS) entry which is preliminary data.</text>
</comment>
<sequence>MDLQFIIETRSSGYELQIFMNLLGRLFVARNSSSMCSGFGPAREHVIFQSLILSGLLSWGSGVAVSVSTFLFVLNSDVDERLLGSPSLMNHHRGREEGQLSKSGGV</sequence>
<evidence type="ECO:0000256" key="1">
    <source>
        <dbReference type="SAM" id="MobiDB-lite"/>
    </source>
</evidence>
<evidence type="ECO:0000313" key="4">
    <source>
        <dbReference type="Proteomes" id="UP001151760"/>
    </source>
</evidence>
<reference evidence="3" key="2">
    <citation type="submission" date="2022-01" db="EMBL/GenBank/DDBJ databases">
        <authorList>
            <person name="Yamashiro T."/>
            <person name="Shiraishi A."/>
            <person name="Satake H."/>
            <person name="Nakayama K."/>
        </authorList>
    </citation>
    <scope>NUCLEOTIDE SEQUENCE</scope>
</reference>
<feature type="transmembrane region" description="Helical" evidence="2">
    <location>
        <begin position="51"/>
        <end position="74"/>
    </location>
</feature>
<evidence type="ECO:0000313" key="3">
    <source>
        <dbReference type="EMBL" id="GJT02686.1"/>
    </source>
</evidence>
<evidence type="ECO:0000256" key="2">
    <source>
        <dbReference type="SAM" id="Phobius"/>
    </source>
</evidence>
<feature type="region of interest" description="Disordered" evidence="1">
    <location>
        <begin position="84"/>
        <end position="106"/>
    </location>
</feature>
<accession>A0ABQ5AN55</accession>
<keyword evidence="2" id="KW-0472">Membrane</keyword>
<keyword evidence="2" id="KW-1133">Transmembrane helix</keyword>
<name>A0ABQ5AN55_9ASTR</name>
<reference evidence="3" key="1">
    <citation type="journal article" date="2022" name="Int. J. Mol. Sci.">
        <title>Draft Genome of Tanacetum Coccineum: Genomic Comparison of Closely Related Tanacetum-Family Plants.</title>
        <authorList>
            <person name="Yamashiro T."/>
            <person name="Shiraishi A."/>
            <person name="Nakayama K."/>
            <person name="Satake H."/>
        </authorList>
    </citation>
    <scope>NUCLEOTIDE SEQUENCE</scope>
</reference>